<comment type="caution">
    <text evidence="1">The sequence shown here is derived from an EMBL/GenBank/DDBJ whole genome shotgun (WGS) entry which is preliminary data.</text>
</comment>
<dbReference type="PANTHER" id="PTHR36922:SF1">
    <property type="entry name" value="DUF1993 DOMAIN-CONTAINING PROTEIN"/>
    <property type="match status" value="1"/>
</dbReference>
<dbReference type="SUPFAM" id="SSF109854">
    <property type="entry name" value="DinB/YfiT-like putative metalloenzymes"/>
    <property type="match status" value="1"/>
</dbReference>
<proteinExistence type="predicted"/>
<dbReference type="PANTHER" id="PTHR36922">
    <property type="entry name" value="BLL2446 PROTEIN"/>
    <property type="match status" value="1"/>
</dbReference>
<dbReference type="EMBL" id="JAUSZT010000003">
    <property type="protein sequence ID" value="MDQ0997116.1"/>
    <property type="molecule type" value="Genomic_DNA"/>
</dbReference>
<dbReference type="Gene3D" id="1.20.120.450">
    <property type="entry name" value="dinb family like domain"/>
    <property type="match status" value="1"/>
</dbReference>
<dbReference type="InterPro" id="IPR018531">
    <property type="entry name" value="DUF1993"/>
</dbReference>
<dbReference type="InterPro" id="IPR034660">
    <property type="entry name" value="DinB/YfiT-like"/>
</dbReference>
<dbReference type="Pfam" id="PF09351">
    <property type="entry name" value="DUF1993"/>
    <property type="match status" value="1"/>
</dbReference>
<gene>
    <name evidence="1" type="ORF">QFZ34_002298</name>
</gene>
<keyword evidence="2" id="KW-1185">Reference proteome</keyword>
<evidence type="ECO:0000313" key="2">
    <source>
        <dbReference type="Proteomes" id="UP001237780"/>
    </source>
</evidence>
<sequence>MTITMYQASVPVFQRLLDNCIAILKKAEAHAISSGGDTRQMIEAKLASDMFPLKVQIQILADGARGCVARLAEQALPSPDAGQFAVFNRGYHQDFVESHQTFTSLIAYLHDAIDYLDAIPPAKLEGSETTPVEVTWRGNTRYFHGLPFLRDYALPNFYFHLTISYAILRIAGVPLGKQDFEGTPVYSTGPAGPHQTWQH</sequence>
<reference evidence="1 2" key="1">
    <citation type="submission" date="2023-07" db="EMBL/GenBank/DDBJ databases">
        <title>Comparative genomics of wheat-associated soil bacteria to identify genetic determinants of phenazine resistance.</title>
        <authorList>
            <person name="Mouncey N."/>
        </authorList>
    </citation>
    <scope>NUCLEOTIDE SEQUENCE [LARGE SCALE GENOMIC DNA]</scope>
    <source>
        <strain evidence="1 2">W4I11</strain>
    </source>
</reference>
<dbReference type="Proteomes" id="UP001237780">
    <property type="component" value="Unassembled WGS sequence"/>
</dbReference>
<accession>A0ABU0S9H4</accession>
<protein>
    <recommendedName>
        <fullName evidence="3">DUF1993 domain-containing protein</fullName>
    </recommendedName>
</protein>
<dbReference type="RefSeq" id="WP_115054194.1">
    <property type="nucleotide sequence ID" value="NZ_JAUSZT010000003.1"/>
</dbReference>
<evidence type="ECO:0008006" key="3">
    <source>
        <dbReference type="Google" id="ProtNLM"/>
    </source>
</evidence>
<evidence type="ECO:0000313" key="1">
    <source>
        <dbReference type="EMBL" id="MDQ0997116.1"/>
    </source>
</evidence>
<name>A0ABU0S9H4_9HYPH</name>
<organism evidence="1 2">
    <name type="scientific">Phyllobacterium ifriqiyense</name>
    <dbReference type="NCBI Taxonomy" id="314238"/>
    <lineage>
        <taxon>Bacteria</taxon>
        <taxon>Pseudomonadati</taxon>
        <taxon>Pseudomonadota</taxon>
        <taxon>Alphaproteobacteria</taxon>
        <taxon>Hyphomicrobiales</taxon>
        <taxon>Phyllobacteriaceae</taxon>
        <taxon>Phyllobacterium</taxon>
    </lineage>
</organism>